<dbReference type="PANTHER" id="PTHR46366:SF1">
    <property type="entry name" value="PDZ DOMAIN-CONTAINING PROTEIN C1685.05"/>
    <property type="match status" value="1"/>
</dbReference>
<sequence length="984" mass="108294">MTKTVDTVHAPQDPLSTLFAQENNTHRRSRARHQRSTEKSSSSNTTNDWQTTVEKCTKSIFSIKAARARAFDTEIPGSYTATGFVVDAKRGLVLSNRHVVSVAPTKYQAILSNNEEIELKPIYRDPIHDFGFLQYDPDHVRFMDIPGIELYPEGAVIGREIRVIGADAGEKMSILSGTLARLDRHAPNYGEGAYNDFNTFYLQAASGTSAGSSGSPVLDLSGRAIALNAGGASAAHVASSFYLPLHRVIHALRHIQQQLDLYGAIRSPPPRGTLQTDFEHRSYHELIQLGLDPALEKELRQNNRNSGLLVVHTILPGGPADCVLEPGDIVLGGDHGRIYGFDALADLLDGAVGRSIRLQLLRAGELTEATLDVQDLHSITPGRLLEFGGGIVHDLSYQIARSYGISLQEPGVYVAAAGYILGTAYCVRRSIVTGLNHQPVRHLDDFKRIAQTIPSGARVPIRFYSLDQPKKERIMIIHADHRWHAFREAIMDDASGVWHYREVAKPEQAEIPIKIRSGAQAAIKSFPANSLYDLENTLVAVDCNPPHVMDGMQNSHSYGTGFVVSLEPPFVVCDRDTVPVGIASIRLTFRRTLTIPAQIVFLHPHANFAVLSFDPQELIHAGMMEQPYAVLSDVEPSPGDKVHYVGLGGDNEAMVQEITLPSPSVLRTKECTPARYRAVNVEAYQLKGGSNQVPDGQGGLFCDRDWRVLAYWCTFGTESSRGVPITLLGGLPSIYIKPTLDLLMKNRGVSARQRPVVMGINVECRTMQQASARLLGVPPCWLDRLHQLVYVVGVTDVSSPSGEILRVGDIILEVNGQPITRLTDLARFYDEKVLHMMLLRDGHEMACDVPATAFDGQETTRLVGWQGLVIQDAHMGAREQIRTSVPEGVFVSSSLFGSPAQASLKPNIWIVQIDGQSTPDLDGFIQAIQARAAKGHDGYVRVKYVSCKGITSVASLKLDLHYWRTWQLFKRGNGNDTAWDLIQY</sequence>
<dbReference type="InterPro" id="IPR025926">
    <property type="entry name" value="PDZ-like_dom"/>
</dbReference>
<name>A0A1X2H4Y0_SYNRA</name>
<evidence type="ECO:0000256" key="1">
    <source>
        <dbReference type="ARBA" id="ARBA00010541"/>
    </source>
</evidence>
<dbReference type="GO" id="GO:0006508">
    <property type="term" value="P:proteolysis"/>
    <property type="evidence" value="ECO:0007669"/>
    <property type="project" value="InterPro"/>
</dbReference>
<dbReference type="Proteomes" id="UP000242180">
    <property type="component" value="Unassembled WGS sequence"/>
</dbReference>
<dbReference type="Pfam" id="PF13365">
    <property type="entry name" value="Trypsin_2"/>
    <property type="match status" value="1"/>
</dbReference>
<comment type="caution">
    <text evidence="4">The sequence shown here is derived from an EMBL/GenBank/DDBJ whole genome shotgun (WGS) entry which is preliminary data.</text>
</comment>
<dbReference type="InterPro" id="IPR009003">
    <property type="entry name" value="Peptidase_S1_PA"/>
</dbReference>
<dbReference type="Gene3D" id="2.40.10.10">
    <property type="entry name" value="Trypsin-like serine proteases"/>
    <property type="match status" value="2"/>
</dbReference>
<dbReference type="AlphaFoldDB" id="A0A1X2H4Y0"/>
<dbReference type="OMA" id="LCNYEEI"/>
<dbReference type="InParanoid" id="A0A1X2H4Y0"/>
<dbReference type="SUPFAM" id="SSF50156">
    <property type="entry name" value="PDZ domain-like"/>
    <property type="match status" value="3"/>
</dbReference>
<dbReference type="SUPFAM" id="SSF50494">
    <property type="entry name" value="Trypsin-like serine proteases"/>
    <property type="match status" value="2"/>
</dbReference>
<dbReference type="PANTHER" id="PTHR46366">
    <property type="entry name" value="PRO-APOPTOTIC SERINE PROTEASE NMA111"/>
    <property type="match status" value="1"/>
</dbReference>
<reference evidence="4 5" key="1">
    <citation type="submission" date="2016-07" db="EMBL/GenBank/DDBJ databases">
        <title>Pervasive Adenine N6-methylation of Active Genes in Fungi.</title>
        <authorList>
            <consortium name="DOE Joint Genome Institute"/>
            <person name="Mondo S.J."/>
            <person name="Dannebaum R.O."/>
            <person name="Kuo R.C."/>
            <person name="Labutti K."/>
            <person name="Haridas S."/>
            <person name="Kuo A."/>
            <person name="Salamov A."/>
            <person name="Ahrendt S.R."/>
            <person name="Lipzen A."/>
            <person name="Sullivan W."/>
            <person name="Andreopoulos W.B."/>
            <person name="Clum A."/>
            <person name="Lindquist E."/>
            <person name="Daum C."/>
            <person name="Ramamoorthy G.K."/>
            <person name="Gryganskyi A."/>
            <person name="Culley D."/>
            <person name="Magnuson J.K."/>
            <person name="James T.Y."/>
            <person name="O'Malley M.A."/>
            <person name="Stajich J.E."/>
            <person name="Spatafora J.W."/>
            <person name="Visel A."/>
            <person name="Grigoriev I.V."/>
        </authorList>
    </citation>
    <scope>NUCLEOTIDE SEQUENCE [LARGE SCALE GENOMIC DNA]</scope>
    <source>
        <strain evidence="4 5">NRRL 2496</strain>
    </source>
</reference>
<accession>A0A1X2H4Y0</accession>
<evidence type="ECO:0000313" key="4">
    <source>
        <dbReference type="EMBL" id="ORY93040.1"/>
    </source>
</evidence>
<dbReference type="InterPro" id="IPR001478">
    <property type="entry name" value="PDZ"/>
</dbReference>
<feature type="domain" description="PDZ" evidence="3">
    <location>
        <begin position="864"/>
        <end position="948"/>
    </location>
</feature>
<dbReference type="Pfam" id="PF12812">
    <property type="entry name" value="PDZ_1"/>
    <property type="match status" value="1"/>
</dbReference>
<evidence type="ECO:0000313" key="5">
    <source>
        <dbReference type="Proteomes" id="UP000242180"/>
    </source>
</evidence>
<dbReference type="Gene3D" id="2.30.42.10">
    <property type="match status" value="3"/>
</dbReference>
<dbReference type="EMBL" id="MCGN01000009">
    <property type="protein sequence ID" value="ORY93040.1"/>
    <property type="molecule type" value="Genomic_DNA"/>
</dbReference>
<organism evidence="4 5">
    <name type="scientific">Syncephalastrum racemosum</name>
    <name type="common">Filamentous fungus</name>
    <dbReference type="NCBI Taxonomy" id="13706"/>
    <lineage>
        <taxon>Eukaryota</taxon>
        <taxon>Fungi</taxon>
        <taxon>Fungi incertae sedis</taxon>
        <taxon>Mucoromycota</taxon>
        <taxon>Mucoromycotina</taxon>
        <taxon>Mucoromycetes</taxon>
        <taxon>Mucorales</taxon>
        <taxon>Syncephalastraceae</taxon>
        <taxon>Syncephalastrum</taxon>
    </lineage>
</organism>
<dbReference type="InterPro" id="IPR036034">
    <property type="entry name" value="PDZ_sf"/>
</dbReference>
<evidence type="ECO:0000256" key="2">
    <source>
        <dbReference type="SAM" id="MobiDB-lite"/>
    </source>
</evidence>
<protein>
    <recommendedName>
        <fullName evidence="3">PDZ domain-containing protein</fullName>
    </recommendedName>
</protein>
<dbReference type="InterPro" id="IPR001940">
    <property type="entry name" value="Peptidase_S1C"/>
</dbReference>
<evidence type="ECO:0000259" key="3">
    <source>
        <dbReference type="SMART" id="SM00228"/>
    </source>
</evidence>
<feature type="domain" description="PDZ" evidence="3">
    <location>
        <begin position="768"/>
        <end position="842"/>
    </location>
</feature>
<gene>
    <name evidence="4" type="ORF">BCR43DRAFT_444348</name>
</gene>
<dbReference type="SMART" id="SM00228">
    <property type="entry name" value="PDZ"/>
    <property type="match status" value="3"/>
</dbReference>
<feature type="domain" description="PDZ" evidence="3">
    <location>
        <begin position="287"/>
        <end position="364"/>
    </location>
</feature>
<dbReference type="InterPro" id="IPR043504">
    <property type="entry name" value="Peptidase_S1_PA_chymotrypsin"/>
</dbReference>
<dbReference type="OrthoDB" id="4217619at2759"/>
<feature type="compositionally biased region" description="Polar residues" evidence="2">
    <location>
        <begin position="14"/>
        <end position="23"/>
    </location>
</feature>
<comment type="similarity">
    <text evidence="1">Belongs to the peptidase S1C family.</text>
</comment>
<proteinExistence type="inferred from homology"/>
<feature type="region of interest" description="Disordered" evidence="2">
    <location>
        <begin position="1"/>
        <end position="49"/>
    </location>
</feature>
<dbReference type="CDD" id="cd06719">
    <property type="entry name" value="PDZ2-4_Nma111p-like"/>
    <property type="match status" value="1"/>
</dbReference>
<dbReference type="PRINTS" id="PR00834">
    <property type="entry name" value="PROTEASES2C"/>
</dbReference>
<dbReference type="STRING" id="13706.A0A1X2H4Y0"/>
<dbReference type="GO" id="GO:0004252">
    <property type="term" value="F:serine-type endopeptidase activity"/>
    <property type="evidence" value="ECO:0007669"/>
    <property type="project" value="InterPro"/>
</dbReference>
<keyword evidence="5" id="KW-1185">Reference proteome</keyword>